<keyword evidence="5" id="KW-0442">Lipid degradation</keyword>
<organism evidence="10 11">
    <name type="scientific">Nocardioides nanhaiensis</name>
    <dbReference type="NCBI Taxonomy" id="1476871"/>
    <lineage>
        <taxon>Bacteria</taxon>
        <taxon>Bacillati</taxon>
        <taxon>Actinomycetota</taxon>
        <taxon>Actinomycetes</taxon>
        <taxon>Propionibacteriales</taxon>
        <taxon>Nocardioidaceae</taxon>
        <taxon>Nocardioides</taxon>
    </lineage>
</organism>
<evidence type="ECO:0000256" key="6">
    <source>
        <dbReference type="ARBA" id="ARBA00023098"/>
    </source>
</evidence>
<gene>
    <name evidence="10" type="ORF">GCM10023226_12240</name>
</gene>
<dbReference type="EMBL" id="BAABIM010000001">
    <property type="protein sequence ID" value="GAA4676577.1"/>
    <property type="molecule type" value="Genomic_DNA"/>
</dbReference>
<evidence type="ECO:0000256" key="7">
    <source>
        <dbReference type="SAM" id="MobiDB-lite"/>
    </source>
</evidence>
<feature type="domain" description="Phospholipase D-like" evidence="9">
    <location>
        <begin position="90"/>
        <end position="225"/>
    </location>
</feature>
<dbReference type="Proteomes" id="UP001500621">
    <property type="component" value="Unassembled WGS sequence"/>
</dbReference>
<feature type="chain" id="PRO_5045827325" description="phospholipase D" evidence="8">
    <location>
        <begin position="30"/>
        <end position="450"/>
    </location>
</feature>
<comment type="catalytic activity">
    <reaction evidence="1">
        <text>a 1,2-diacyl-sn-glycero-3-phosphocholine + H2O = a 1,2-diacyl-sn-glycero-3-phosphate + choline + H(+)</text>
        <dbReference type="Rhea" id="RHEA:14445"/>
        <dbReference type="ChEBI" id="CHEBI:15354"/>
        <dbReference type="ChEBI" id="CHEBI:15377"/>
        <dbReference type="ChEBI" id="CHEBI:15378"/>
        <dbReference type="ChEBI" id="CHEBI:57643"/>
        <dbReference type="ChEBI" id="CHEBI:58608"/>
        <dbReference type="EC" id="3.1.4.4"/>
    </reaction>
</comment>
<evidence type="ECO:0000256" key="2">
    <source>
        <dbReference type="ARBA" id="ARBA00008664"/>
    </source>
</evidence>
<feature type="compositionally biased region" description="Low complexity" evidence="7">
    <location>
        <begin position="39"/>
        <end position="49"/>
    </location>
</feature>
<sequence length="450" mass="49638">MRSPRLALGAALVGLMAPLAVVASSPALATAPSAAPASSQVSQIAPVAAPKKKPGATKKKKAGFTPPNGVLFSDPMIAGQNRNILGRVIRTIRNTAKGQTIRVVVWNYDDRPVTNALLDADRRGVHVQVVVSGSVANPNWNRTQAQLNRNRKDKSFAVKCKGGCRSRTKIMHSKFITFSKVRKARNVSMFGSFNLTTPAGNRQWNDMITTRNPKMYNALVQTFQEYRRDKDIKGAYKVFNLGRNQITLYPSFGRNVIKAQLQKVRCNATSSGRPTVVRIAIAGWFDAYGSDIAQQVRKLWDQGCNIRIITTLAGRGVNQILKNPRGRGPVPIRTLTYDPNNDGVPERYLHMKNIAIRGWFEGNPAANVVITGSPNWSTRAQSSDEVLFRLTKANALTTAYINNTDRLFNGPWSTMRMAASRTMLMRGASNFGGVPNLRTGENVPKWFELN</sequence>
<accession>A0ABP8VYY7</accession>
<proteinExistence type="inferred from homology"/>
<evidence type="ECO:0000256" key="1">
    <source>
        <dbReference type="ARBA" id="ARBA00000798"/>
    </source>
</evidence>
<evidence type="ECO:0000256" key="5">
    <source>
        <dbReference type="ARBA" id="ARBA00022963"/>
    </source>
</evidence>
<evidence type="ECO:0000313" key="11">
    <source>
        <dbReference type="Proteomes" id="UP001500621"/>
    </source>
</evidence>
<dbReference type="PANTHER" id="PTHR43856:SF1">
    <property type="entry name" value="MITOCHONDRIAL CARDIOLIPIN HYDROLASE"/>
    <property type="match status" value="1"/>
</dbReference>
<keyword evidence="4" id="KW-0378">Hydrolase</keyword>
<feature type="signal peptide" evidence="8">
    <location>
        <begin position="1"/>
        <end position="29"/>
    </location>
</feature>
<feature type="compositionally biased region" description="Basic residues" evidence="7">
    <location>
        <begin position="50"/>
        <end position="62"/>
    </location>
</feature>
<keyword evidence="8" id="KW-0732">Signal</keyword>
<dbReference type="Gene3D" id="3.30.870.10">
    <property type="entry name" value="Endonuclease Chain A"/>
    <property type="match status" value="2"/>
</dbReference>
<evidence type="ECO:0000256" key="4">
    <source>
        <dbReference type="ARBA" id="ARBA00022801"/>
    </source>
</evidence>
<name>A0ABP8VYY7_9ACTN</name>
<dbReference type="PANTHER" id="PTHR43856">
    <property type="entry name" value="CARDIOLIPIN HYDROLASE"/>
    <property type="match status" value="1"/>
</dbReference>
<dbReference type="Pfam" id="PF13091">
    <property type="entry name" value="PLDc_2"/>
    <property type="match status" value="1"/>
</dbReference>
<dbReference type="EC" id="3.1.4.4" evidence="3"/>
<evidence type="ECO:0000259" key="9">
    <source>
        <dbReference type="Pfam" id="PF13091"/>
    </source>
</evidence>
<evidence type="ECO:0000256" key="3">
    <source>
        <dbReference type="ARBA" id="ARBA00012027"/>
    </source>
</evidence>
<dbReference type="SUPFAM" id="SSF56024">
    <property type="entry name" value="Phospholipase D/nuclease"/>
    <property type="match status" value="1"/>
</dbReference>
<feature type="region of interest" description="Disordered" evidence="7">
    <location>
        <begin position="39"/>
        <end position="64"/>
    </location>
</feature>
<evidence type="ECO:0000313" key="10">
    <source>
        <dbReference type="EMBL" id="GAA4676577.1"/>
    </source>
</evidence>
<reference evidence="11" key="1">
    <citation type="journal article" date="2019" name="Int. J. Syst. Evol. Microbiol.">
        <title>The Global Catalogue of Microorganisms (GCM) 10K type strain sequencing project: providing services to taxonomists for standard genome sequencing and annotation.</title>
        <authorList>
            <consortium name="The Broad Institute Genomics Platform"/>
            <consortium name="The Broad Institute Genome Sequencing Center for Infectious Disease"/>
            <person name="Wu L."/>
            <person name="Ma J."/>
        </authorList>
    </citation>
    <scope>NUCLEOTIDE SEQUENCE [LARGE SCALE GENOMIC DNA]</scope>
    <source>
        <strain evidence="11">JCM 18127</strain>
    </source>
</reference>
<protein>
    <recommendedName>
        <fullName evidence="3">phospholipase D</fullName>
        <ecNumber evidence="3">3.1.4.4</ecNumber>
    </recommendedName>
</protein>
<evidence type="ECO:0000256" key="8">
    <source>
        <dbReference type="SAM" id="SignalP"/>
    </source>
</evidence>
<comment type="similarity">
    <text evidence="2">Belongs to the phospholipase D family.</text>
</comment>
<dbReference type="RefSeq" id="WP_345263690.1">
    <property type="nucleotide sequence ID" value="NZ_BAABIM010000001.1"/>
</dbReference>
<comment type="caution">
    <text evidence="10">The sequence shown here is derived from an EMBL/GenBank/DDBJ whole genome shotgun (WGS) entry which is preliminary data.</text>
</comment>
<keyword evidence="6" id="KW-0443">Lipid metabolism</keyword>
<keyword evidence="11" id="KW-1185">Reference proteome</keyword>
<dbReference type="InterPro" id="IPR025202">
    <property type="entry name" value="PLD-like_dom"/>
</dbReference>
<dbReference type="InterPro" id="IPR051406">
    <property type="entry name" value="PLD_domain"/>
</dbReference>